<dbReference type="PANTHER" id="PTHR15944:SF0">
    <property type="entry name" value="PRENYLCYSTEINE LYASE DOMAIN-CONTAINING PROTEIN"/>
    <property type="match status" value="1"/>
</dbReference>
<dbReference type="OrthoDB" id="437369at2759"/>
<keyword evidence="6" id="KW-0560">Oxidoreductase</keyword>
<evidence type="ECO:0000256" key="1">
    <source>
        <dbReference type="ARBA" id="ARBA00001974"/>
    </source>
</evidence>
<dbReference type="GO" id="GO:0030327">
    <property type="term" value="P:prenylated protein catabolic process"/>
    <property type="evidence" value="ECO:0007669"/>
    <property type="project" value="TreeGrafter"/>
</dbReference>
<comment type="cofactor">
    <cofactor evidence="1">
        <name>FAD</name>
        <dbReference type="ChEBI" id="CHEBI:57692"/>
    </cofactor>
</comment>
<dbReference type="Pfam" id="PF07156">
    <property type="entry name" value="Prenylcys_lyase"/>
    <property type="match status" value="1"/>
</dbReference>
<dbReference type="EMBL" id="LODT01000025">
    <property type="protein sequence ID" value="KYQ93783.1"/>
    <property type="molecule type" value="Genomic_DNA"/>
</dbReference>
<dbReference type="Pfam" id="PF13450">
    <property type="entry name" value="NAD_binding_8"/>
    <property type="match status" value="1"/>
</dbReference>
<dbReference type="Gene3D" id="3.50.50.60">
    <property type="entry name" value="FAD/NAD(P)-binding domain"/>
    <property type="match status" value="1"/>
</dbReference>
<evidence type="ECO:0000256" key="7">
    <source>
        <dbReference type="ARBA" id="ARBA00023180"/>
    </source>
</evidence>
<evidence type="ECO:0000259" key="9">
    <source>
        <dbReference type="Pfam" id="PF07156"/>
    </source>
</evidence>
<dbReference type="STRING" id="361077.A0A151ZII8"/>
<dbReference type="InParanoid" id="A0A151ZII8"/>
<proteinExistence type="inferred from homology"/>
<dbReference type="GO" id="GO:0030328">
    <property type="term" value="P:prenylcysteine catabolic process"/>
    <property type="evidence" value="ECO:0007669"/>
    <property type="project" value="InterPro"/>
</dbReference>
<reference evidence="10 11" key="1">
    <citation type="submission" date="2015-12" db="EMBL/GenBank/DDBJ databases">
        <title>Dictyostelia acquired genes for synthesis and detection of signals that induce cell-type specialization by lateral gene transfer from prokaryotes.</title>
        <authorList>
            <person name="Gloeckner G."/>
            <person name="Schaap P."/>
        </authorList>
    </citation>
    <scope>NUCLEOTIDE SEQUENCE [LARGE SCALE GENOMIC DNA]</scope>
    <source>
        <strain evidence="10 11">TK</strain>
    </source>
</reference>
<evidence type="ECO:0000256" key="3">
    <source>
        <dbReference type="ARBA" id="ARBA00022630"/>
    </source>
</evidence>
<evidence type="ECO:0000256" key="2">
    <source>
        <dbReference type="ARBA" id="ARBA00009967"/>
    </source>
</evidence>
<evidence type="ECO:0000313" key="11">
    <source>
        <dbReference type="Proteomes" id="UP000076078"/>
    </source>
</evidence>
<gene>
    <name evidence="10" type="ORF">DLAC_05176</name>
</gene>
<dbReference type="Proteomes" id="UP000076078">
    <property type="component" value="Unassembled WGS sequence"/>
</dbReference>
<sequence length="519" mass="59145">MKRYNILILILIFYIYLVYGNVNVDTLHNVNQDIAINNPWTHPNGTLRSIRIGIVGAGIGGSSCAYYLNKIFNSSVLSDHNGQKNHLNPHQSSVYPLDITIFERERIGGRARSIIIDNGNVELGASIVHPLNENINQIVKDLGLEKVYGIASTKEEPYNIWNGNEMVFTESQFSFIDKIKLLVNYYWDPIRFKNSRDDIVQKFLSSYHRKEPFHTVEEFFQNINLSMTTNQTAKQFFVDDVGISENFIQDILSAAIRVNYNQNYDQISAFAALIALVGSEDGLYSIKGGNYQMAKSMIENSKSTTIHAEVRKIEKMDTPKDAHHPLYKVHTQNPAHPLLLDEHEFDFVVIAAPIELSYLEFSSNINTDFPKRDYKNVFVYLISAENLQPQFFNLPPNSKPPLHVLTSHNTSLPFFSVSKNPRGYLDDGRALYKIFAPLYLGKDLLDSLFNNYTVHFQHVWSAYPILTPTDKFPPINIDSGIFYVNSFEHAVSTMETETLSAKNIAKLIAKAIKRPYVDI</sequence>
<dbReference type="GO" id="GO:0001735">
    <property type="term" value="F:prenylcysteine oxidase activity"/>
    <property type="evidence" value="ECO:0007669"/>
    <property type="project" value="InterPro"/>
</dbReference>
<feature type="chain" id="PRO_5007593354" description="Prenylcysteine lyase domain-containing protein" evidence="8">
    <location>
        <begin position="21"/>
        <end position="519"/>
    </location>
</feature>
<accession>A0A151ZII8</accession>
<evidence type="ECO:0000313" key="10">
    <source>
        <dbReference type="EMBL" id="KYQ93783.1"/>
    </source>
</evidence>
<feature type="domain" description="Prenylcysteine lyase" evidence="9">
    <location>
        <begin position="168"/>
        <end position="514"/>
    </location>
</feature>
<protein>
    <recommendedName>
        <fullName evidence="9">Prenylcysteine lyase domain-containing protein</fullName>
    </recommendedName>
</protein>
<comment type="similarity">
    <text evidence="2">Belongs to the prenylcysteine oxidase family.</text>
</comment>
<dbReference type="SUPFAM" id="SSF51905">
    <property type="entry name" value="FAD/NAD(P)-binding domain"/>
    <property type="match status" value="1"/>
</dbReference>
<dbReference type="OMA" id="SIGIWDG"/>
<dbReference type="FunCoup" id="A0A151ZII8">
    <property type="interactions" value="144"/>
</dbReference>
<organism evidence="10 11">
    <name type="scientific">Tieghemostelium lacteum</name>
    <name type="common">Slime mold</name>
    <name type="synonym">Dictyostelium lacteum</name>
    <dbReference type="NCBI Taxonomy" id="361077"/>
    <lineage>
        <taxon>Eukaryota</taxon>
        <taxon>Amoebozoa</taxon>
        <taxon>Evosea</taxon>
        <taxon>Eumycetozoa</taxon>
        <taxon>Dictyostelia</taxon>
        <taxon>Dictyosteliales</taxon>
        <taxon>Raperosteliaceae</taxon>
        <taxon>Tieghemostelium</taxon>
    </lineage>
</organism>
<keyword evidence="7" id="KW-0325">Glycoprotein</keyword>
<comment type="caution">
    <text evidence="10">The sequence shown here is derived from an EMBL/GenBank/DDBJ whole genome shotgun (WGS) entry which is preliminary data.</text>
</comment>
<name>A0A151ZII8_TIELA</name>
<keyword evidence="11" id="KW-1185">Reference proteome</keyword>
<evidence type="ECO:0000256" key="4">
    <source>
        <dbReference type="ARBA" id="ARBA00022729"/>
    </source>
</evidence>
<evidence type="ECO:0000256" key="6">
    <source>
        <dbReference type="ARBA" id="ARBA00023002"/>
    </source>
</evidence>
<dbReference type="InterPro" id="IPR010795">
    <property type="entry name" value="Prenylcys_lyase"/>
</dbReference>
<dbReference type="InterPro" id="IPR017046">
    <property type="entry name" value="Prenylcysteine_Oxase1"/>
</dbReference>
<keyword evidence="4 8" id="KW-0732">Signal</keyword>
<feature type="signal peptide" evidence="8">
    <location>
        <begin position="1"/>
        <end position="20"/>
    </location>
</feature>
<dbReference type="AlphaFoldDB" id="A0A151ZII8"/>
<dbReference type="PANTHER" id="PTHR15944">
    <property type="entry name" value="FARNESYLCYSTEINE LYASE"/>
    <property type="match status" value="1"/>
</dbReference>
<keyword evidence="3" id="KW-0285">Flavoprotein</keyword>
<evidence type="ECO:0000256" key="5">
    <source>
        <dbReference type="ARBA" id="ARBA00022827"/>
    </source>
</evidence>
<dbReference type="InterPro" id="IPR036188">
    <property type="entry name" value="FAD/NAD-bd_sf"/>
</dbReference>
<evidence type="ECO:0000256" key="8">
    <source>
        <dbReference type="SAM" id="SignalP"/>
    </source>
</evidence>
<keyword evidence="5" id="KW-0274">FAD</keyword>